<accession>A0A382YCB6</accession>
<keyword evidence="1" id="KW-1133">Transmembrane helix</keyword>
<gene>
    <name evidence="2" type="ORF">METZ01_LOCUS433787</name>
</gene>
<keyword evidence="1" id="KW-0472">Membrane</keyword>
<dbReference type="AlphaFoldDB" id="A0A382YCB6"/>
<feature type="transmembrane region" description="Helical" evidence="1">
    <location>
        <begin position="9"/>
        <end position="25"/>
    </location>
</feature>
<evidence type="ECO:0000313" key="2">
    <source>
        <dbReference type="EMBL" id="SVD80933.1"/>
    </source>
</evidence>
<keyword evidence="1" id="KW-0812">Transmembrane</keyword>
<dbReference type="EMBL" id="UINC01174688">
    <property type="protein sequence ID" value="SVD80933.1"/>
    <property type="molecule type" value="Genomic_DNA"/>
</dbReference>
<evidence type="ECO:0000256" key="1">
    <source>
        <dbReference type="SAM" id="Phobius"/>
    </source>
</evidence>
<feature type="non-terminal residue" evidence="2">
    <location>
        <position position="27"/>
    </location>
</feature>
<reference evidence="2" key="1">
    <citation type="submission" date="2018-05" db="EMBL/GenBank/DDBJ databases">
        <authorList>
            <person name="Lanie J.A."/>
            <person name="Ng W.-L."/>
            <person name="Kazmierczak K.M."/>
            <person name="Andrzejewski T.M."/>
            <person name="Davidsen T.M."/>
            <person name="Wayne K.J."/>
            <person name="Tettelin H."/>
            <person name="Glass J.I."/>
            <person name="Rusch D."/>
            <person name="Podicherti R."/>
            <person name="Tsui H.-C.T."/>
            <person name="Winkler M.E."/>
        </authorList>
    </citation>
    <scope>NUCLEOTIDE SEQUENCE</scope>
</reference>
<proteinExistence type="predicted"/>
<protein>
    <submittedName>
        <fullName evidence="2">Uncharacterized protein</fullName>
    </submittedName>
</protein>
<sequence length="27" mass="3229">MEKQSQRKLLWTVTLIAFFVAFVGRKM</sequence>
<organism evidence="2">
    <name type="scientific">marine metagenome</name>
    <dbReference type="NCBI Taxonomy" id="408172"/>
    <lineage>
        <taxon>unclassified sequences</taxon>
        <taxon>metagenomes</taxon>
        <taxon>ecological metagenomes</taxon>
    </lineage>
</organism>
<name>A0A382YCB6_9ZZZZ</name>